<name>A0AA41W548_9GAMM</name>
<dbReference type="Pfam" id="PF01903">
    <property type="entry name" value="CbiX"/>
    <property type="match status" value="1"/>
</dbReference>
<accession>A0AA41W548</accession>
<dbReference type="GO" id="GO:0046872">
    <property type="term" value="F:metal ion binding"/>
    <property type="evidence" value="ECO:0007669"/>
    <property type="project" value="UniProtKB-KW"/>
</dbReference>
<comment type="caution">
    <text evidence="3">The sequence shown here is derived from an EMBL/GenBank/DDBJ whole genome shotgun (WGS) entry which is preliminary data.</text>
</comment>
<dbReference type="EMBL" id="JAMQGP010000001">
    <property type="protein sequence ID" value="MCM2678854.1"/>
    <property type="molecule type" value="Genomic_DNA"/>
</dbReference>
<dbReference type="InterPro" id="IPR050963">
    <property type="entry name" value="Sirohydro_Cobaltochel/CbiX"/>
</dbReference>
<dbReference type="AlphaFoldDB" id="A0AA41W548"/>
<evidence type="ECO:0000313" key="3">
    <source>
        <dbReference type="EMBL" id="MCM2678854.1"/>
    </source>
</evidence>
<gene>
    <name evidence="3" type="ORF">NAF29_04080</name>
</gene>
<keyword evidence="2" id="KW-0456">Lyase</keyword>
<evidence type="ECO:0000256" key="2">
    <source>
        <dbReference type="ARBA" id="ARBA00023239"/>
    </source>
</evidence>
<dbReference type="SUPFAM" id="SSF53800">
    <property type="entry name" value="Chelatase"/>
    <property type="match status" value="1"/>
</dbReference>
<dbReference type="CDD" id="cd03416">
    <property type="entry name" value="CbiX_SirB_N"/>
    <property type="match status" value="1"/>
</dbReference>
<dbReference type="RefSeq" id="WP_251260202.1">
    <property type="nucleotide sequence ID" value="NZ_JAMQGP010000001.1"/>
</dbReference>
<dbReference type="PANTHER" id="PTHR33542:SF3">
    <property type="entry name" value="SIROHYDROCHLORIN FERROCHELATASE, CHLOROPLASTIC"/>
    <property type="match status" value="1"/>
</dbReference>
<dbReference type="InterPro" id="IPR002762">
    <property type="entry name" value="CbiX-like"/>
</dbReference>
<keyword evidence="1" id="KW-0479">Metal-binding</keyword>
<protein>
    <submittedName>
        <fullName evidence="3">CbiX/SirB N-terminal domain-containing protein</fullName>
    </submittedName>
</protein>
<evidence type="ECO:0000256" key="1">
    <source>
        <dbReference type="ARBA" id="ARBA00022723"/>
    </source>
</evidence>
<dbReference type="PANTHER" id="PTHR33542">
    <property type="entry name" value="SIROHYDROCHLORIN FERROCHELATASE, CHLOROPLASTIC"/>
    <property type="match status" value="1"/>
</dbReference>
<dbReference type="GO" id="GO:0016829">
    <property type="term" value="F:lyase activity"/>
    <property type="evidence" value="ECO:0007669"/>
    <property type="project" value="UniProtKB-KW"/>
</dbReference>
<dbReference type="Proteomes" id="UP001165393">
    <property type="component" value="Unassembled WGS sequence"/>
</dbReference>
<organism evidence="3 4">
    <name type="scientific">Echinimonas agarilytica</name>
    <dbReference type="NCBI Taxonomy" id="1215918"/>
    <lineage>
        <taxon>Bacteria</taxon>
        <taxon>Pseudomonadati</taxon>
        <taxon>Pseudomonadota</taxon>
        <taxon>Gammaproteobacteria</taxon>
        <taxon>Alteromonadales</taxon>
        <taxon>Echinimonadaceae</taxon>
        <taxon>Echinimonas</taxon>
    </lineage>
</organism>
<proteinExistence type="predicted"/>
<dbReference type="Gene3D" id="3.40.50.1400">
    <property type="match status" value="1"/>
</dbReference>
<sequence>MTPIKGLVLAAHGSRLKASNEEVTEFTQVLASSLIDQYKHIVPAFLELAKPSIEDSIDAAVAAGCTDITVVPYFLAAGRHVREDVPEIIEERQKAHPHVTIQATPHLGVSEALKQAVIHLL</sequence>
<evidence type="ECO:0000313" key="4">
    <source>
        <dbReference type="Proteomes" id="UP001165393"/>
    </source>
</evidence>
<keyword evidence="4" id="KW-1185">Reference proteome</keyword>
<reference evidence="3 4" key="1">
    <citation type="journal article" date="2013" name="Antonie Van Leeuwenhoek">
        <title>Echinimonas agarilytica gen. nov., sp. nov., a new gammaproteobacterium isolated from the sea urchin Strongylocentrotus intermedius.</title>
        <authorList>
            <person name="Nedashkovskaya O.I."/>
            <person name="Stenkova A.M."/>
            <person name="Zhukova N.V."/>
            <person name="Van Trappen S."/>
            <person name="Lee J.S."/>
            <person name="Kim S.B."/>
        </authorList>
    </citation>
    <scope>NUCLEOTIDE SEQUENCE [LARGE SCALE GENOMIC DNA]</scope>
    <source>
        <strain evidence="3 4">KMM 6351</strain>
    </source>
</reference>